<name>A0ACB9AJB4_CICIN</name>
<protein>
    <submittedName>
        <fullName evidence="1">Uncharacterized protein</fullName>
    </submittedName>
</protein>
<dbReference type="EMBL" id="CM042015">
    <property type="protein sequence ID" value="KAI3710302.1"/>
    <property type="molecule type" value="Genomic_DNA"/>
</dbReference>
<reference evidence="1 2" key="2">
    <citation type="journal article" date="2022" name="Mol. Ecol. Resour.">
        <title>The genomes of chicory, endive, great burdock and yacon provide insights into Asteraceae paleo-polyploidization history and plant inulin production.</title>
        <authorList>
            <person name="Fan W."/>
            <person name="Wang S."/>
            <person name="Wang H."/>
            <person name="Wang A."/>
            <person name="Jiang F."/>
            <person name="Liu H."/>
            <person name="Zhao H."/>
            <person name="Xu D."/>
            <person name="Zhang Y."/>
        </authorList>
    </citation>
    <scope>NUCLEOTIDE SEQUENCE [LARGE SCALE GENOMIC DNA]</scope>
    <source>
        <strain evidence="2">cv. Punajuju</strain>
        <tissue evidence="1">Leaves</tissue>
    </source>
</reference>
<proteinExistence type="predicted"/>
<evidence type="ECO:0000313" key="1">
    <source>
        <dbReference type="EMBL" id="KAI3710302.1"/>
    </source>
</evidence>
<reference evidence="2" key="1">
    <citation type="journal article" date="2022" name="Mol. Ecol. Resour.">
        <title>The genomes of chicory, endive, great burdock and yacon provide insights into Asteraceae palaeo-polyploidization history and plant inulin production.</title>
        <authorList>
            <person name="Fan W."/>
            <person name="Wang S."/>
            <person name="Wang H."/>
            <person name="Wang A."/>
            <person name="Jiang F."/>
            <person name="Liu H."/>
            <person name="Zhao H."/>
            <person name="Xu D."/>
            <person name="Zhang Y."/>
        </authorList>
    </citation>
    <scope>NUCLEOTIDE SEQUENCE [LARGE SCALE GENOMIC DNA]</scope>
    <source>
        <strain evidence="2">cv. Punajuju</strain>
    </source>
</reference>
<comment type="caution">
    <text evidence="1">The sequence shown here is derived from an EMBL/GenBank/DDBJ whole genome shotgun (WGS) entry which is preliminary data.</text>
</comment>
<organism evidence="1 2">
    <name type="scientific">Cichorium intybus</name>
    <name type="common">Chicory</name>
    <dbReference type="NCBI Taxonomy" id="13427"/>
    <lineage>
        <taxon>Eukaryota</taxon>
        <taxon>Viridiplantae</taxon>
        <taxon>Streptophyta</taxon>
        <taxon>Embryophyta</taxon>
        <taxon>Tracheophyta</taxon>
        <taxon>Spermatophyta</taxon>
        <taxon>Magnoliopsida</taxon>
        <taxon>eudicotyledons</taxon>
        <taxon>Gunneridae</taxon>
        <taxon>Pentapetalae</taxon>
        <taxon>asterids</taxon>
        <taxon>campanulids</taxon>
        <taxon>Asterales</taxon>
        <taxon>Asteraceae</taxon>
        <taxon>Cichorioideae</taxon>
        <taxon>Cichorieae</taxon>
        <taxon>Cichoriinae</taxon>
        <taxon>Cichorium</taxon>
    </lineage>
</organism>
<accession>A0ACB9AJB4</accession>
<evidence type="ECO:0000313" key="2">
    <source>
        <dbReference type="Proteomes" id="UP001055811"/>
    </source>
</evidence>
<dbReference type="Proteomes" id="UP001055811">
    <property type="component" value="Linkage Group LG07"/>
</dbReference>
<gene>
    <name evidence="1" type="ORF">L2E82_40080</name>
</gene>
<sequence>MLDRCNISFSYCLGFLLKELDDLRERLQPLMIKYKKEKERIDEIWRLKQKREELLVALQEAERRYD</sequence>
<keyword evidence="2" id="KW-1185">Reference proteome</keyword>